<feature type="non-terminal residue" evidence="3">
    <location>
        <position position="163"/>
    </location>
</feature>
<reference evidence="3 4" key="1">
    <citation type="journal article" date="2024" name="J Genomics">
        <title>Draft genome sequencing and assembly of Favolaschia claudopus CIRM-BRFM 2984 isolated from oak limbs.</title>
        <authorList>
            <person name="Navarro D."/>
            <person name="Drula E."/>
            <person name="Chaduli D."/>
            <person name="Cazenave R."/>
            <person name="Ahrendt S."/>
            <person name="Wang J."/>
            <person name="Lipzen A."/>
            <person name="Daum C."/>
            <person name="Barry K."/>
            <person name="Grigoriev I.V."/>
            <person name="Favel A."/>
            <person name="Rosso M.N."/>
            <person name="Martin F."/>
        </authorList>
    </citation>
    <scope>NUCLEOTIDE SEQUENCE [LARGE SCALE GENOMIC DNA]</scope>
    <source>
        <strain evidence="3 4">CIRM-BRFM 2984</strain>
    </source>
</reference>
<organism evidence="3 4">
    <name type="scientific">Favolaschia claudopus</name>
    <dbReference type="NCBI Taxonomy" id="2862362"/>
    <lineage>
        <taxon>Eukaryota</taxon>
        <taxon>Fungi</taxon>
        <taxon>Dikarya</taxon>
        <taxon>Basidiomycota</taxon>
        <taxon>Agaricomycotina</taxon>
        <taxon>Agaricomycetes</taxon>
        <taxon>Agaricomycetidae</taxon>
        <taxon>Agaricales</taxon>
        <taxon>Marasmiineae</taxon>
        <taxon>Mycenaceae</taxon>
        <taxon>Favolaschia</taxon>
    </lineage>
</organism>
<keyword evidence="4" id="KW-1185">Reference proteome</keyword>
<feature type="transmembrane region" description="Helical" evidence="1">
    <location>
        <begin position="28"/>
        <end position="44"/>
    </location>
</feature>
<dbReference type="Proteomes" id="UP001362999">
    <property type="component" value="Unassembled WGS sequence"/>
</dbReference>
<name>A0AAW0AAV9_9AGAR</name>
<keyword evidence="1" id="KW-1133">Transmembrane helix</keyword>
<comment type="caution">
    <text evidence="3">The sequence shown here is derived from an EMBL/GenBank/DDBJ whole genome shotgun (WGS) entry which is preliminary data.</text>
</comment>
<dbReference type="AlphaFoldDB" id="A0AAW0AAV9"/>
<accession>A0AAW0AAV9</accession>
<keyword evidence="2" id="KW-0732">Signal</keyword>
<sequence length="163" mass="18816">MRHSLEIFLCLLAFKIHQLNAIQFDGCFNYLLILGWLCGIMFLAEAQLKHISLFEFGEGVLELIGFAIFFDWCYRHIPSFLQILRVILVYHVYRSKDQAYFTNGRYSYSQLAPIPALLSPSNCSKSIRFDTQGVCIHPIHCSAFLHSKSRGKISQRFQACDID</sequence>
<proteinExistence type="predicted"/>
<evidence type="ECO:0000313" key="3">
    <source>
        <dbReference type="EMBL" id="KAK7006331.1"/>
    </source>
</evidence>
<protein>
    <submittedName>
        <fullName evidence="3">Uncharacterized protein</fullName>
    </submittedName>
</protein>
<keyword evidence="1" id="KW-0472">Membrane</keyword>
<evidence type="ECO:0000256" key="2">
    <source>
        <dbReference type="SAM" id="SignalP"/>
    </source>
</evidence>
<evidence type="ECO:0000256" key="1">
    <source>
        <dbReference type="SAM" id="Phobius"/>
    </source>
</evidence>
<gene>
    <name evidence="3" type="ORF">R3P38DRAFT_3037894</name>
</gene>
<evidence type="ECO:0000313" key="4">
    <source>
        <dbReference type="Proteomes" id="UP001362999"/>
    </source>
</evidence>
<feature type="chain" id="PRO_5043339833" evidence="2">
    <location>
        <begin position="22"/>
        <end position="163"/>
    </location>
</feature>
<dbReference type="EMBL" id="JAWWNJ010000076">
    <property type="protein sequence ID" value="KAK7006331.1"/>
    <property type="molecule type" value="Genomic_DNA"/>
</dbReference>
<keyword evidence="1" id="KW-0812">Transmembrane</keyword>
<feature type="signal peptide" evidence="2">
    <location>
        <begin position="1"/>
        <end position="21"/>
    </location>
</feature>